<evidence type="ECO:0000256" key="1">
    <source>
        <dbReference type="SAM" id="MobiDB-lite"/>
    </source>
</evidence>
<dbReference type="Gene3D" id="1.20.5.320">
    <property type="entry name" value="6-Phosphogluconate Dehydrogenase, domain 3"/>
    <property type="match status" value="1"/>
</dbReference>
<protein>
    <submittedName>
        <fullName evidence="2">Collagen-like protein</fullName>
    </submittedName>
</protein>
<organism evidence="2 3">
    <name type="scientific">Solibaculum intestinale</name>
    <dbReference type="NCBI Taxonomy" id="3133165"/>
    <lineage>
        <taxon>Bacteria</taxon>
        <taxon>Bacillati</taxon>
        <taxon>Bacillota</taxon>
        <taxon>Clostridia</taxon>
        <taxon>Eubacteriales</taxon>
        <taxon>Oscillospiraceae</taxon>
        <taxon>Solibaculum</taxon>
    </lineage>
</organism>
<feature type="region of interest" description="Disordered" evidence="1">
    <location>
        <begin position="122"/>
        <end position="155"/>
    </location>
</feature>
<feature type="compositionally biased region" description="Low complexity" evidence="1">
    <location>
        <begin position="72"/>
        <end position="91"/>
    </location>
</feature>
<gene>
    <name evidence="2" type="ORF">WMO26_11420</name>
</gene>
<reference evidence="2 3" key="1">
    <citation type="submission" date="2024-03" db="EMBL/GenBank/DDBJ databases">
        <title>Human intestinal bacterial collection.</title>
        <authorList>
            <person name="Pauvert C."/>
            <person name="Hitch T.C.A."/>
            <person name="Clavel T."/>
        </authorList>
    </citation>
    <scope>NUCLEOTIDE SEQUENCE [LARGE SCALE GENOMIC DNA]</scope>
    <source>
        <strain evidence="2 3">CLA-JM-H44</strain>
    </source>
</reference>
<feature type="region of interest" description="Disordered" evidence="1">
    <location>
        <begin position="1"/>
        <end position="22"/>
    </location>
</feature>
<sequence length="318" mass="32245">MGPAGVKGDTGPQGPTGATPTVEVGAVSSGSTAAVTAKPSETGVLLDFVVPIGPAGPQGEQGVAGPTGAKGETGSTGPQGPTGATPTVEVGAVSSGSTAAVTAKPSETGVLLDFVVPIGPAGPQGEQGVAGPTGAKGETGSAGPQGATGETPKIAEVENTKTRYVLSFTTAAQSIVSPNLKSNTETYNANLSKVGSTLRVPLESLTLLVQSISSSSLRLSIQPATTGTSVLADIRRVSIYDGSIDYQTNNNVTISTNLVLDDTVFTQSQEMHWTRIRLQNPTSKLWSMCEIRTFASQGGERTSICVEWFYTGASFTAP</sequence>
<feature type="compositionally biased region" description="Low complexity" evidence="1">
    <location>
        <begin position="9"/>
        <end position="22"/>
    </location>
</feature>
<evidence type="ECO:0000313" key="3">
    <source>
        <dbReference type="Proteomes" id="UP001489509"/>
    </source>
</evidence>
<feature type="region of interest" description="Disordered" evidence="1">
    <location>
        <begin position="56"/>
        <end position="91"/>
    </location>
</feature>
<name>A0ABV1E454_9FIRM</name>
<dbReference type="PANTHER" id="PTHR24023:SF1082">
    <property type="entry name" value="COLLAGEN TRIPLE HELIX REPEAT"/>
    <property type="match status" value="1"/>
</dbReference>
<proteinExistence type="predicted"/>
<dbReference type="EMBL" id="JBBMFD010000025">
    <property type="protein sequence ID" value="MEQ2441437.1"/>
    <property type="molecule type" value="Genomic_DNA"/>
</dbReference>
<evidence type="ECO:0000313" key="2">
    <source>
        <dbReference type="EMBL" id="MEQ2441437.1"/>
    </source>
</evidence>
<keyword evidence="3" id="KW-1185">Reference proteome</keyword>
<comment type="caution">
    <text evidence="2">The sequence shown here is derived from an EMBL/GenBank/DDBJ whole genome shotgun (WGS) entry which is preliminary data.</text>
</comment>
<dbReference type="InterPro" id="IPR050149">
    <property type="entry name" value="Collagen_superfamily"/>
</dbReference>
<dbReference type="RefSeq" id="WP_349220518.1">
    <property type="nucleotide sequence ID" value="NZ_JBBMFD010000025.1"/>
</dbReference>
<dbReference type="PANTHER" id="PTHR24023">
    <property type="entry name" value="COLLAGEN ALPHA"/>
    <property type="match status" value="1"/>
</dbReference>
<dbReference type="Proteomes" id="UP001489509">
    <property type="component" value="Unassembled WGS sequence"/>
</dbReference>
<accession>A0ABV1E454</accession>